<dbReference type="STRING" id="870242.cpu_01990"/>
<protein>
    <recommendedName>
        <fullName evidence="4">SpoOB alpha-helical domain-containing protein</fullName>
    </recommendedName>
</protein>
<dbReference type="OrthoDB" id="1634477at2"/>
<dbReference type="SUPFAM" id="SSF55890">
    <property type="entry name" value="Sporulation response regulatory protein Spo0B"/>
    <property type="match status" value="1"/>
</dbReference>
<evidence type="ECO:0000313" key="5">
    <source>
        <dbReference type="EMBL" id="GAV21689.1"/>
    </source>
</evidence>
<dbReference type="Pfam" id="PF14689">
    <property type="entry name" value="SPOB_a"/>
    <property type="match status" value="1"/>
</dbReference>
<accession>A0A1L8CS96</accession>
<dbReference type="InterPro" id="IPR016120">
    <property type="entry name" value="Sig_transdc_His_kin_SpoOB"/>
</dbReference>
<sequence>MEREVKIIRRERHDFLNHLQILKGFFQLGKYDKVLEYIDRISHDIRKRQEYFRLFDPKTALILTDLYYLLDSVEATLTISIAKRVQYNKDLGQKVERFVLENWDLLNTSGAKKEVKIIIDDFSKIELLIGDNLLIQGAL</sequence>
<evidence type="ECO:0000256" key="3">
    <source>
        <dbReference type="ARBA" id="ARBA00022777"/>
    </source>
</evidence>
<name>A0A1L8CS96_9THEO</name>
<dbReference type="GO" id="GO:0000155">
    <property type="term" value="F:phosphorelay sensor kinase activity"/>
    <property type="evidence" value="ECO:0007669"/>
    <property type="project" value="InterPro"/>
</dbReference>
<evidence type="ECO:0000256" key="1">
    <source>
        <dbReference type="ARBA" id="ARBA00022553"/>
    </source>
</evidence>
<organism evidence="5 6">
    <name type="scientific">Carboxydothermus pertinax</name>
    <dbReference type="NCBI Taxonomy" id="870242"/>
    <lineage>
        <taxon>Bacteria</taxon>
        <taxon>Bacillati</taxon>
        <taxon>Bacillota</taxon>
        <taxon>Clostridia</taxon>
        <taxon>Thermoanaerobacterales</taxon>
        <taxon>Thermoanaerobacteraceae</taxon>
        <taxon>Carboxydothermus</taxon>
    </lineage>
</organism>
<evidence type="ECO:0000256" key="2">
    <source>
        <dbReference type="ARBA" id="ARBA00022679"/>
    </source>
</evidence>
<dbReference type="Gene3D" id="1.10.287.130">
    <property type="match status" value="1"/>
</dbReference>
<evidence type="ECO:0000313" key="6">
    <source>
        <dbReference type="Proteomes" id="UP000187485"/>
    </source>
</evidence>
<dbReference type="AlphaFoldDB" id="A0A1L8CS96"/>
<comment type="caution">
    <text evidence="5">The sequence shown here is derived from an EMBL/GenBank/DDBJ whole genome shotgun (WGS) entry which is preliminary data.</text>
</comment>
<dbReference type="InterPro" id="IPR039506">
    <property type="entry name" value="SPOB_a"/>
</dbReference>
<evidence type="ECO:0000259" key="4">
    <source>
        <dbReference type="Pfam" id="PF14689"/>
    </source>
</evidence>
<gene>
    <name evidence="5" type="ORF">cpu_01990</name>
</gene>
<keyword evidence="1" id="KW-0597">Phosphoprotein</keyword>
<dbReference type="Proteomes" id="UP000187485">
    <property type="component" value="Unassembled WGS sequence"/>
</dbReference>
<dbReference type="EMBL" id="BDJK01000003">
    <property type="protein sequence ID" value="GAV21689.1"/>
    <property type="molecule type" value="Genomic_DNA"/>
</dbReference>
<proteinExistence type="predicted"/>
<feature type="domain" description="SpoOB alpha-helical" evidence="4">
    <location>
        <begin position="5"/>
        <end position="54"/>
    </location>
</feature>
<keyword evidence="3" id="KW-0418">Kinase</keyword>
<keyword evidence="2" id="KW-0808">Transferase</keyword>
<keyword evidence="6" id="KW-1185">Reference proteome</keyword>
<dbReference type="RefSeq" id="WP_075858137.1">
    <property type="nucleotide sequence ID" value="NZ_BDJK01000003.1"/>
</dbReference>
<reference evidence="6" key="1">
    <citation type="submission" date="2016-12" db="EMBL/GenBank/DDBJ databases">
        <title>Draft Genome Sequences od Carboxydothermus pertinax and islandicus, Hydrogenogenic Carboxydotrophic Bacteria.</title>
        <authorList>
            <person name="Fukuyama Y."/>
            <person name="Ohmae K."/>
            <person name="Yoneda Y."/>
            <person name="Yoshida T."/>
            <person name="Sako Y."/>
        </authorList>
    </citation>
    <scope>NUCLEOTIDE SEQUENCE [LARGE SCALE GENOMIC DNA]</scope>
    <source>
        <strain evidence="6">Ug1</strain>
    </source>
</reference>